<feature type="region of interest" description="Disordered" evidence="1">
    <location>
        <begin position="300"/>
        <end position="321"/>
    </location>
</feature>
<sequence length="321" mass="37333">QEQREVNATRKCRSRANETIEARRNRLNAHRYRCVNNPRLLKLVYNFSETSSNYSIPHLINATNYVNCTHCNVLKLLSESSGMCCSNRKVILFEPVISLFLQQLFSNEDNFNREFLSKIHLYNTAFTFTSLGVKFDHELANSRDRVYTYHVQSVFYYQIGSLLLDRESIPQYLQMLKNILDQVNLYVANFWSIADLPIENIENLVMCIHTNISELDQSTYNAPTASQIATIWVDDNVSYATTQTRNIILRTSMGHLIRISEFSGYYDPIAYSFLFSYGKQGWAPHQILYRDFSHEPTLDNSRDNYTGYDNSQQDAYSTNTT</sequence>
<evidence type="ECO:0000313" key="2">
    <source>
        <dbReference type="EMBL" id="CAG8831818.1"/>
    </source>
</evidence>
<feature type="non-terminal residue" evidence="2">
    <location>
        <position position="1"/>
    </location>
</feature>
<evidence type="ECO:0000256" key="1">
    <source>
        <dbReference type="SAM" id="MobiDB-lite"/>
    </source>
</evidence>
<dbReference type="PANTHER" id="PTHR45786">
    <property type="entry name" value="DNA BINDING PROTEIN-LIKE"/>
    <property type="match status" value="1"/>
</dbReference>
<dbReference type="EMBL" id="CAJVQB010044325">
    <property type="protein sequence ID" value="CAG8831818.1"/>
    <property type="molecule type" value="Genomic_DNA"/>
</dbReference>
<dbReference type="Proteomes" id="UP000789901">
    <property type="component" value="Unassembled WGS sequence"/>
</dbReference>
<reference evidence="2 3" key="1">
    <citation type="submission" date="2021-06" db="EMBL/GenBank/DDBJ databases">
        <authorList>
            <person name="Kallberg Y."/>
            <person name="Tangrot J."/>
            <person name="Rosling A."/>
        </authorList>
    </citation>
    <scope>NUCLEOTIDE SEQUENCE [LARGE SCALE GENOMIC DNA]</scope>
    <source>
        <strain evidence="2 3">120-4 pot B 10/14</strain>
    </source>
</reference>
<protein>
    <submittedName>
        <fullName evidence="2">40973_t:CDS:1</fullName>
    </submittedName>
</protein>
<evidence type="ECO:0000313" key="3">
    <source>
        <dbReference type="Proteomes" id="UP000789901"/>
    </source>
</evidence>
<feature type="compositionally biased region" description="Polar residues" evidence="1">
    <location>
        <begin position="303"/>
        <end position="321"/>
    </location>
</feature>
<comment type="caution">
    <text evidence="2">The sequence shown here is derived from an EMBL/GenBank/DDBJ whole genome shotgun (WGS) entry which is preliminary data.</text>
</comment>
<organism evidence="2 3">
    <name type="scientific">Gigaspora margarita</name>
    <dbReference type="NCBI Taxonomy" id="4874"/>
    <lineage>
        <taxon>Eukaryota</taxon>
        <taxon>Fungi</taxon>
        <taxon>Fungi incertae sedis</taxon>
        <taxon>Mucoromycota</taxon>
        <taxon>Glomeromycotina</taxon>
        <taxon>Glomeromycetes</taxon>
        <taxon>Diversisporales</taxon>
        <taxon>Gigasporaceae</taxon>
        <taxon>Gigaspora</taxon>
    </lineage>
</organism>
<gene>
    <name evidence="2" type="ORF">GMARGA_LOCUS30796</name>
</gene>
<name>A0ABN7WHC3_GIGMA</name>
<dbReference type="PANTHER" id="PTHR45786:SF74">
    <property type="entry name" value="ATP-DEPENDENT DNA HELICASE"/>
    <property type="match status" value="1"/>
</dbReference>
<proteinExistence type="predicted"/>
<keyword evidence="3" id="KW-1185">Reference proteome</keyword>
<accession>A0ABN7WHC3</accession>